<evidence type="ECO:0000256" key="1">
    <source>
        <dbReference type="SAM" id="Phobius"/>
    </source>
</evidence>
<evidence type="ECO:0000313" key="2">
    <source>
        <dbReference type="EMBL" id="KAF6027995.1"/>
    </source>
</evidence>
<name>A0A7J7JPS9_BUGNE</name>
<protein>
    <submittedName>
        <fullName evidence="2">Uncharacterized protein</fullName>
    </submittedName>
</protein>
<proteinExistence type="predicted"/>
<reference evidence="2" key="1">
    <citation type="submission" date="2020-06" db="EMBL/GenBank/DDBJ databases">
        <title>Draft genome of Bugula neritina, a colonial animal packing powerful symbionts and potential medicines.</title>
        <authorList>
            <person name="Rayko M."/>
        </authorList>
    </citation>
    <scope>NUCLEOTIDE SEQUENCE [LARGE SCALE GENOMIC DNA]</scope>
    <source>
        <strain evidence="2">Kwan_BN1</strain>
    </source>
</reference>
<keyword evidence="1" id="KW-0472">Membrane</keyword>
<keyword evidence="1" id="KW-1133">Transmembrane helix</keyword>
<accession>A0A7J7JPS9</accession>
<dbReference type="EMBL" id="VXIV02002001">
    <property type="protein sequence ID" value="KAF6027995.1"/>
    <property type="molecule type" value="Genomic_DNA"/>
</dbReference>
<dbReference type="AlphaFoldDB" id="A0A7J7JPS9"/>
<comment type="caution">
    <text evidence="2">The sequence shown here is derived from an EMBL/GenBank/DDBJ whole genome shotgun (WGS) entry which is preliminary data.</text>
</comment>
<evidence type="ECO:0000313" key="3">
    <source>
        <dbReference type="Proteomes" id="UP000593567"/>
    </source>
</evidence>
<dbReference type="Proteomes" id="UP000593567">
    <property type="component" value="Unassembled WGS sequence"/>
</dbReference>
<gene>
    <name evidence="2" type="ORF">EB796_013701</name>
</gene>
<keyword evidence="1" id="KW-0812">Transmembrane</keyword>
<organism evidence="2 3">
    <name type="scientific">Bugula neritina</name>
    <name type="common">Brown bryozoan</name>
    <name type="synonym">Sertularia neritina</name>
    <dbReference type="NCBI Taxonomy" id="10212"/>
    <lineage>
        <taxon>Eukaryota</taxon>
        <taxon>Metazoa</taxon>
        <taxon>Spiralia</taxon>
        <taxon>Lophotrochozoa</taxon>
        <taxon>Bryozoa</taxon>
        <taxon>Gymnolaemata</taxon>
        <taxon>Cheilostomatida</taxon>
        <taxon>Flustrina</taxon>
        <taxon>Buguloidea</taxon>
        <taxon>Bugulidae</taxon>
        <taxon>Bugula</taxon>
    </lineage>
</organism>
<feature type="transmembrane region" description="Helical" evidence="1">
    <location>
        <begin position="41"/>
        <end position="64"/>
    </location>
</feature>
<sequence length="95" mass="10714">MTVESMVPAMLTIIKEWVCLSLPVSHSIALEFHTTVSLLNILMSAGLIVKFFSVLFLVLTYVVYKPPEEPRPNPAVLSPEVDFMTTRRHTSCCKF</sequence>
<keyword evidence="3" id="KW-1185">Reference proteome</keyword>